<feature type="domain" description="FHA" evidence="2">
    <location>
        <begin position="466"/>
        <end position="516"/>
    </location>
</feature>
<keyword evidence="1" id="KW-1133">Transmembrane helix</keyword>
<dbReference type="Pfam" id="PF19909">
    <property type="entry name" value="DUF6382"/>
    <property type="match status" value="1"/>
</dbReference>
<evidence type="ECO:0000259" key="2">
    <source>
        <dbReference type="PROSITE" id="PS50006"/>
    </source>
</evidence>
<dbReference type="Proteomes" id="UP000838324">
    <property type="component" value="Unassembled WGS sequence"/>
</dbReference>
<dbReference type="EMBL" id="CAKMMG010000008">
    <property type="protein sequence ID" value="CAH1217309.1"/>
    <property type="molecule type" value="Genomic_DNA"/>
</dbReference>
<reference evidence="3" key="1">
    <citation type="submission" date="2022-01" db="EMBL/GenBank/DDBJ databases">
        <authorList>
            <person name="Criscuolo A."/>
        </authorList>
    </citation>
    <scope>NUCLEOTIDE SEQUENCE</scope>
    <source>
        <strain evidence="3">CIP111892</strain>
    </source>
</reference>
<dbReference type="SUPFAM" id="SSF49879">
    <property type="entry name" value="SMAD/FHA domain"/>
    <property type="match status" value="1"/>
</dbReference>
<organism evidence="3 4">
    <name type="scientific">Paenibacillus auburnensis</name>
    <dbReference type="NCBI Taxonomy" id="2905649"/>
    <lineage>
        <taxon>Bacteria</taxon>
        <taxon>Bacillati</taxon>
        <taxon>Bacillota</taxon>
        <taxon>Bacilli</taxon>
        <taxon>Bacillales</taxon>
        <taxon>Paenibacillaceae</taxon>
        <taxon>Paenibacillus</taxon>
    </lineage>
</organism>
<dbReference type="CDD" id="cd00060">
    <property type="entry name" value="FHA"/>
    <property type="match status" value="1"/>
</dbReference>
<dbReference type="InterPro" id="IPR045962">
    <property type="entry name" value="DUF6382"/>
</dbReference>
<dbReference type="Gene3D" id="2.60.200.20">
    <property type="match status" value="1"/>
</dbReference>
<proteinExistence type="predicted"/>
<sequence>MLFGLNRDFIQQDGISMQLGSPDGLSAADLNMVQARMLMNTSIPHHLRLLLREVDLQVTLEYAVSRRKMLSHLLKSEKLGMAEFFGLLLQISRGIEEGRLYMLRAEQYALHEDYIFVDGSLSSGKVYLTYIPLQSARLQAPPGESMKALIMVLMASVTELSGSGVQRLLQYCASEEFNIGGLKALLAELLADGIPVRRPSGNTDSAPPAAETMIKQNPQVTAAVEPAVPRRWSFTQPQVEAASAGQIEAPWSNSLPKLRLKEELDSLGPEDTVNDGNLPSSYRTYAALVAVLVDALLWKFLYLDQPLMIWLIVCLTATLILGILCWLVWSERLMFGRNKVEADNEEVPEPEVGGGDKHRQSRKLKELEWDFGRNPLAPVRPLAPIRTEREPAAPDYPDIEDMRLRTAVEGRHQPAPEAATALLTRSDAPGTEREKAEQARAAPYLERIQTDEGDIRERIELNRASFIIGRSPEVAQYVEKSEGASRVHAEISRGPAGYILKDLDSRNGTLYQGAPMIPYKEYPLTEGGVFTIVKGCYTFRSA</sequence>
<dbReference type="RefSeq" id="WP_236336241.1">
    <property type="nucleotide sequence ID" value="NZ_CAKMMG010000008.1"/>
</dbReference>
<feature type="transmembrane region" description="Helical" evidence="1">
    <location>
        <begin position="307"/>
        <end position="329"/>
    </location>
</feature>
<gene>
    <name evidence="3" type="ORF">PAECIP111892_04389</name>
</gene>
<keyword evidence="1" id="KW-0472">Membrane</keyword>
<dbReference type="PROSITE" id="PS50006">
    <property type="entry name" value="FHA_DOMAIN"/>
    <property type="match status" value="1"/>
</dbReference>
<dbReference type="InterPro" id="IPR008984">
    <property type="entry name" value="SMAD_FHA_dom_sf"/>
</dbReference>
<keyword evidence="4" id="KW-1185">Reference proteome</keyword>
<evidence type="ECO:0000256" key="1">
    <source>
        <dbReference type="SAM" id="Phobius"/>
    </source>
</evidence>
<keyword evidence="1" id="KW-0812">Transmembrane</keyword>
<dbReference type="InterPro" id="IPR000253">
    <property type="entry name" value="FHA_dom"/>
</dbReference>
<dbReference type="SMART" id="SM00240">
    <property type="entry name" value="FHA"/>
    <property type="match status" value="1"/>
</dbReference>
<name>A0ABM9CNN8_9BACL</name>
<accession>A0ABM9CNN8</accession>
<evidence type="ECO:0000313" key="4">
    <source>
        <dbReference type="Proteomes" id="UP000838324"/>
    </source>
</evidence>
<protein>
    <recommendedName>
        <fullName evidence="2">FHA domain-containing protein</fullName>
    </recommendedName>
</protein>
<evidence type="ECO:0000313" key="3">
    <source>
        <dbReference type="EMBL" id="CAH1217309.1"/>
    </source>
</evidence>
<comment type="caution">
    <text evidence="3">The sequence shown here is derived from an EMBL/GenBank/DDBJ whole genome shotgun (WGS) entry which is preliminary data.</text>
</comment>
<dbReference type="Pfam" id="PF00498">
    <property type="entry name" value="FHA"/>
    <property type="match status" value="1"/>
</dbReference>